<evidence type="ECO:0000256" key="5">
    <source>
        <dbReference type="ARBA" id="ARBA00023180"/>
    </source>
</evidence>
<keyword evidence="1" id="KW-0732">Signal</keyword>
<evidence type="ECO:0000313" key="9">
    <source>
        <dbReference type="Proteomes" id="UP000767446"/>
    </source>
</evidence>
<dbReference type="Gene3D" id="2.130.10.130">
    <property type="entry name" value="Integrin alpha, N-terminal"/>
    <property type="match status" value="3"/>
</dbReference>
<dbReference type="InterPro" id="IPR001343">
    <property type="entry name" value="Hemolysn_Ca-bd"/>
</dbReference>
<dbReference type="InterPro" id="IPR003644">
    <property type="entry name" value="Calx_beta"/>
</dbReference>
<dbReference type="GO" id="GO:0016787">
    <property type="term" value="F:hydrolase activity"/>
    <property type="evidence" value="ECO:0007669"/>
    <property type="project" value="UniProtKB-KW"/>
</dbReference>
<dbReference type="InterPro" id="IPR013517">
    <property type="entry name" value="FG-GAP"/>
</dbReference>
<dbReference type="PANTHER" id="PTHR23221:SF7">
    <property type="entry name" value="PHOSPHATIDYLINOSITOL-GLYCAN-SPECIFIC PHOSPHOLIPASE D"/>
    <property type="match status" value="1"/>
</dbReference>
<dbReference type="InterPro" id="IPR028994">
    <property type="entry name" value="Integrin_alpha_N"/>
</dbReference>
<protein>
    <submittedName>
        <fullName evidence="8">FG-GAP repeat protein</fullName>
    </submittedName>
</protein>
<dbReference type="Gene3D" id="2.150.10.10">
    <property type="entry name" value="Serralysin-like metalloprotease, C-terminal"/>
    <property type="match status" value="2"/>
</dbReference>
<feature type="region of interest" description="Disordered" evidence="6">
    <location>
        <begin position="516"/>
        <end position="551"/>
    </location>
</feature>
<keyword evidence="2" id="KW-0677">Repeat</keyword>
<evidence type="ECO:0000256" key="2">
    <source>
        <dbReference type="ARBA" id="ARBA00022737"/>
    </source>
</evidence>
<evidence type="ECO:0000256" key="6">
    <source>
        <dbReference type="SAM" id="MobiDB-lite"/>
    </source>
</evidence>
<dbReference type="SMART" id="SM00237">
    <property type="entry name" value="Calx_beta"/>
    <property type="match status" value="1"/>
</dbReference>
<evidence type="ECO:0000259" key="7">
    <source>
        <dbReference type="SMART" id="SM00237"/>
    </source>
</evidence>
<dbReference type="InterPro" id="IPR013519">
    <property type="entry name" value="Int_alpha_beta-p"/>
</dbReference>
<dbReference type="GO" id="GO:0005509">
    <property type="term" value="F:calcium ion binding"/>
    <property type="evidence" value="ECO:0007669"/>
    <property type="project" value="InterPro"/>
</dbReference>
<dbReference type="GO" id="GO:0007154">
    <property type="term" value="P:cell communication"/>
    <property type="evidence" value="ECO:0007669"/>
    <property type="project" value="InterPro"/>
</dbReference>
<evidence type="ECO:0000313" key="8">
    <source>
        <dbReference type="EMBL" id="MBR8826811.1"/>
    </source>
</evidence>
<accession>A0A941JRE4</accession>
<dbReference type="SUPFAM" id="SSF141072">
    <property type="entry name" value="CalX-like"/>
    <property type="match status" value="1"/>
</dbReference>
<sequence length="748" mass="77563">MKKSSESGTLKEIIPSSFDPVVELSELDGTDGFKINGEAAGDESGQSVSSAGDINGDNIDDIVVGARFASPNGKSGSGRSYVVFGTEEWEGELNLEELDGTNGFKINGEAAGDLSGYSVSSAGDINGDDIDDIVVGAPSADFNGYNETGRSYVVFGNEDWEGELNLEDLDGTNGVKINGRFSDFSGASVSSAGDNNGDDIDDIVVGAPRADSRSGRSYVVFGNEEWEGELNLEDLDGTNGVKINGEVAFDFSGASVSSAGDINGDNIDDIVIGAVGADPRGNDSGRSYVVFGTDGEWEGELNLEELDGTNGFKINGEAAGDRAGFSVSSAGDINGDDIKDIVVGTRDADPNGERSGRSYVIFGKAGIEIIPNKQKVVEGLNNQAVVRVKVEKVTEKVTIEYRTEDGTARAGLDYREKTGKLTFSPGETSKKITIPIVNNNQNEAEESFTFILENPSNKAFSGEKSAVINISDTQTAAKTTTLRAGVENLLLTGRGNINGTGNNNNNILTGNSGNNTLGGKAGNDQLNGKAGNDLLNGGAGADTMSGGKGNDSFKVENAKDVVKEEGNSGTDTVFSLITRKLGSNQENLILEGTLPINGTGNSLANVITGNGKENNLTGLGGNDQLVGKAGKDILTGGTGKDILTGGTGGDRFNYNFPSEGIDTITDFKKAEGDKIYISATGFKGGLGAGPLPSDKFVVGSAALDSGDRFIYNQGKLFYDVNGSLAGNQIQIASLTGAPVIAASDIIIF</sequence>
<feature type="compositionally biased region" description="Low complexity" evidence="6">
    <location>
        <begin position="526"/>
        <end position="536"/>
    </location>
</feature>
<evidence type="ECO:0000256" key="4">
    <source>
        <dbReference type="ARBA" id="ARBA00022837"/>
    </source>
</evidence>
<keyword evidence="5" id="KW-0325">Glycoprotein</keyword>
<dbReference type="InterPro" id="IPR000413">
    <property type="entry name" value="Integrin_alpha"/>
</dbReference>
<dbReference type="AlphaFoldDB" id="A0A941JRE4"/>
<dbReference type="InterPro" id="IPR011049">
    <property type="entry name" value="Serralysin-like_metalloprot_C"/>
</dbReference>
<keyword evidence="4" id="KW-0106">Calcium</keyword>
<dbReference type="PANTHER" id="PTHR23221">
    <property type="entry name" value="GLYCOSYLPHOSPHATIDYLINOSITOL PHOSPHOLIPASE D"/>
    <property type="match status" value="1"/>
</dbReference>
<dbReference type="GO" id="GO:0007155">
    <property type="term" value="P:cell adhesion"/>
    <property type="evidence" value="ECO:0007669"/>
    <property type="project" value="InterPro"/>
</dbReference>
<dbReference type="PROSITE" id="PS00330">
    <property type="entry name" value="HEMOLYSIN_CALCIUM"/>
    <property type="match status" value="3"/>
</dbReference>
<dbReference type="PRINTS" id="PR00313">
    <property type="entry name" value="CABNDNGRPT"/>
</dbReference>
<feature type="domain" description="Calx-beta" evidence="7">
    <location>
        <begin position="365"/>
        <end position="453"/>
    </location>
</feature>
<dbReference type="InterPro" id="IPR018511">
    <property type="entry name" value="Hemolysin-typ_Ca-bd_CS"/>
</dbReference>
<dbReference type="SMART" id="SM00191">
    <property type="entry name" value="Int_alpha"/>
    <property type="match status" value="5"/>
</dbReference>
<dbReference type="GO" id="GO:0008305">
    <property type="term" value="C:integrin complex"/>
    <property type="evidence" value="ECO:0007669"/>
    <property type="project" value="InterPro"/>
</dbReference>
<proteinExistence type="predicted"/>
<dbReference type="PRINTS" id="PR01185">
    <property type="entry name" value="INTEGRINA"/>
</dbReference>
<evidence type="ECO:0000256" key="1">
    <source>
        <dbReference type="ARBA" id="ARBA00022729"/>
    </source>
</evidence>
<gene>
    <name evidence="8" type="ORF">DSM107014_02730</name>
</gene>
<dbReference type="Proteomes" id="UP000767446">
    <property type="component" value="Unassembled WGS sequence"/>
</dbReference>
<dbReference type="EMBL" id="JADQBC010000012">
    <property type="protein sequence ID" value="MBR8826811.1"/>
    <property type="molecule type" value="Genomic_DNA"/>
</dbReference>
<organism evidence="8 9">
    <name type="scientific">Gomphosphaeria aponina SAG 52.96 = DSM 107014</name>
    <dbReference type="NCBI Taxonomy" id="1521640"/>
    <lineage>
        <taxon>Bacteria</taxon>
        <taxon>Bacillati</taxon>
        <taxon>Cyanobacteriota</taxon>
        <taxon>Cyanophyceae</taxon>
        <taxon>Oscillatoriophycideae</taxon>
        <taxon>Chroococcales</taxon>
        <taxon>Gomphosphaeriaceae</taxon>
        <taxon>Gomphosphaeria</taxon>
    </lineage>
</organism>
<dbReference type="SUPFAM" id="SSF51120">
    <property type="entry name" value="beta-Roll"/>
    <property type="match status" value="2"/>
</dbReference>
<reference evidence="8" key="1">
    <citation type="submission" date="2021-02" db="EMBL/GenBank/DDBJ databases">
        <title>Metagenome analyses of Stigonema ocellatum DSM 106950, Chlorogloea purpurea SAG 13.99 and Gomphosphaeria aponina DSM 107014.</title>
        <authorList>
            <person name="Marter P."/>
            <person name="Huang S."/>
        </authorList>
    </citation>
    <scope>NUCLEOTIDE SEQUENCE</scope>
    <source>
        <strain evidence="8">JP213</strain>
    </source>
</reference>
<comment type="caution">
    <text evidence="8">The sequence shown here is derived from an EMBL/GenBank/DDBJ whole genome shotgun (WGS) entry which is preliminary data.</text>
</comment>
<dbReference type="Pfam" id="PF03160">
    <property type="entry name" value="Calx-beta"/>
    <property type="match status" value="1"/>
</dbReference>
<dbReference type="InterPro" id="IPR038081">
    <property type="entry name" value="CalX-like_sf"/>
</dbReference>
<dbReference type="Pfam" id="PF00353">
    <property type="entry name" value="HemolysinCabind"/>
    <property type="match status" value="2"/>
</dbReference>
<dbReference type="PROSITE" id="PS51470">
    <property type="entry name" value="FG_GAP"/>
    <property type="match status" value="3"/>
</dbReference>
<dbReference type="Pfam" id="PF01839">
    <property type="entry name" value="FG-GAP"/>
    <property type="match status" value="4"/>
</dbReference>
<keyword evidence="3" id="KW-0378">Hydrolase</keyword>
<name>A0A941JRE4_9CHRO</name>
<evidence type="ECO:0000256" key="3">
    <source>
        <dbReference type="ARBA" id="ARBA00022801"/>
    </source>
</evidence>
<feature type="region of interest" description="Disordered" evidence="6">
    <location>
        <begin position="32"/>
        <end position="53"/>
    </location>
</feature>
<dbReference type="SUPFAM" id="SSF69318">
    <property type="entry name" value="Integrin alpha N-terminal domain"/>
    <property type="match status" value="1"/>
</dbReference>